<dbReference type="FunFam" id="3.40.50.300:FF:000285">
    <property type="entry name" value="Sporulation initiation inhibitor Soj"/>
    <property type="match status" value="1"/>
</dbReference>
<organism evidence="2">
    <name type="scientific">candidate division WOR-3 bacterium</name>
    <dbReference type="NCBI Taxonomy" id="2052148"/>
    <lineage>
        <taxon>Bacteria</taxon>
        <taxon>Bacteria division WOR-3</taxon>
    </lineage>
</organism>
<dbReference type="InterPro" id="IPR050678">
    <property type="entry name" value="DNA_Partitioning_ATPase"/>
</dbReference>
<evidence type="ECO:0000313" key="2">
    <source>
        <dbReference type="EMBL" id="HDM90903.1"/>
    </source>
</evidence>
<dbReference type="Gene3D" id="3.40.50.300">
    <property type="entry name" value="P-loop containing nucleotide triphosphate hydrolases"/>
    <property type="match status" value="1"/>
</dbReference>
<evidence type="ECO:0000259" key="1">
    <source>
        <dbReference type="Pfam" id="PF13614"/>
    </source>
</evidence>
<sequence length="254" mass="28424">MRKITIANQRPGVGKTTTAINLAASFAFLGKRVLLVDADPQGGLTKSLLHDGYKGRTLYDVLQGLSGIDDAAVPTEPRGFYIIPSSSELQSLEVELRSQKGWERRLKDSFKKLEDFDILLIDSPPTLSTMTVNSFVAANSVLIPLQCDYFALEGLSQLLKTIKLIKSSLNPMLEIEGFVITMYDRRFRFAPNIVAEIKKYFDEKVFETTIPRSVRFLEAPVLGKPLLSFAPDSKGARRYVDLAREMMGKWEAVL</sequence>
<accession>A0A7C1BEW5</accession>
<protein>
    <submittedName>
        <fullName evidence="2">ParA family protein</fullName>
    </submittedName>
</protein>
<comment type="caution">
    <text evidence="2">The sequence shown here is derived from an EMBL/GenBank/DDBJ whole genome shotgun (WGS) entry which is preliminary data.</text>
</comment>
<dbReference type="Proteomes" id="UP000885931">
    <property type="component" value="Unassembled WGS sequence"/>
</dbReference>
<dbReference type="AlphaFoldDB" id="A0A7C1BEW5"/>
<reference evidence="2" key="1">
    <citation type="journal article" date="2020" name="mSystems">
        <title>Genome- and Community-Level Interaction Insights into Carbon Utilization and Element Cycling Functions of Hydrothermarchaeota in Hydrothermal Sediment.</title>
        <authorList>
            <person name="Zhou Z."/>
            <person name="Liu Y."/>
            <person name="Xu W."/>
            <person name="Pan J."/>
            <person name="Luo Z.H."/>
            <person name="Li M."/>
        </authorList>
    </citation>
    <scope>NUCLEOTIDE SEQUENCE [LARGE SCALE GENOMIC DNA]</scope>
    <source>
        <strain evidence="2">HyVt-237</strain>
    </source>
</reference>
<dbReference type="EMBL" id="DRBW01000250">
    <property type="protein sequence ID" value="HDM90903.1"/>
    <property type="molecule type" value="Genomic_DNA"/>
</dbReference>
<gene>
    <name evidence="2" type="ORF">ENG67_06835</name>
</gene>
<dbReference type="InterPro" id="IPR025669">
    <property type="entry name" value="AAA_dom"/>
</dbReference>
<name>A0A7C1BEW5_UNCW3</name>
<dbReference type="InterPro" id="IPR027417">
    <property type="entry name" value="P-loop_NTPase"/>
</dbReference>
<dbReference type="SUPFAM" id="SSF52540">
    <property type="entry name" value="P-loop containing nucleoside triphosphate hydrolases"/>
    <property type="match status" value="1"/>
</dbReference>
<dbReference type="PANTHER" id="PTHR13696">
    <property type="entry name" value="P-LOOP CONTAINING NUCLEOSIDE TRIPHOSPHATE HYDROLASE"/>
    <property type="match status" value="1"/>
</dbReference>
<dbReference type="PANTHER" id="PTHR13696:SF52">
    <property type="entry name" value="PARA FAMILY PROTEIN CT_582"/>
    <property type="match status" value="1"/>
</dbReference>
<feature type="domain" description="AAA" evidence="1">
    <location>
        <begin position="1"/>
        <end position="175"/>
    </location>
</feature>
<proteinExistence type="predicted"/>
<dbReference type="CDD" id="cd02042">
    <property type="entry name" value="ParAB_family"/>
    <property type="match status" value="1"/>
</dbReference>
<dbReference type="Pfam" id="PF13614">
    <property type="entry name" value="AAA_31"/>
    <property type="match status" value="1"/>
</dbReference>